<dbReference type="AlphaFoldDB" id="A0A2V4C602"/>
<name>A0A2V4C602_9FLAO</name>
<protein>
    <submittedName>
        <fullName evidence="1">Uncharacterized protein</fullName>
    </submittedName>
</protein>
<dbReference type="OrthoDB" id="709544at2"/>
<evidence type="ECO:0000313" key="2">
    <source>
        <dbReference type="Proteomes" id="UP000247681"/>
    </source>
</evidence>
<dbReference type="RefSeq" id="WP_110345103.1">
    <property type="nucleotide sequence ID" value="NZ_QJHL01000001.1"/>
</dbReference>
<organism evidence="1 2">
    <name type="scientific">Flavobacterium hydrophilum</name>
    <dbReference type="NCBI Taxonomy" id="2211445"/>
    <lineage>
        <taxon>Bacteria</taxon>
        <taxon>Pseudomonadati</taxon>
        <taxon>Bacteroidota</taxon>
        <taxon>Flavobacteriia</taxon>
        <taxon>Flavobacteriales</taxon>
        <taxon>Flavobacteriaceae</taxon>
        <taxon>Flavobacterium</taxon>
    </lineage>
</organism>
<gene>
    <name evidence="1" type="ORF">DMB68_02575</name>
</gene>
<evidence type="ECO:0000313" key="1">
    <source>
        <dbReference type="EMBL" id="PXY46092.1"/>
    </source>
</evidence>
<proteinExistence type="predicted"/>
<keyword evidence="2" id="KW-1185">Reference proteome</keyword>
<reference evidence="1 2" key="1">
    <citation type="submission" date="2018-05" db="EMBL/GenBank/DDBJ databases">
        <title>Flavobacterium sp. strain IMCC34758, incomplete genome.</title>
        <authorList>
            <person name="Joung Y."/>
        </authorList>
    </citation>
    <scope>NUCLEOTIDE SEQUENCE [LARGE SCALE GENOMIC DNA]</scope>
    <source>
        <strain evidence="1 2">IMCC34758</strain>
    </source>
</reference>
<dbReference type="EMBL" id="QJHL01000001">
    <property type="protein sequence ID" value="PXY46092.1"/>
    <property type="molecule type" value="Genomic_DNA"/>
</dbReference>
<dbReference type="Proteomes" id="UP000247681">
    <property type="component" value="Unassembled WGS sequence"/>
</dbReference>
<sequence length="89" mass="10832">MPERNQKTVIEISKSEIERIINEIKHSENFKEYENNISLHVTFEGQILNIKYPKYYSRELYKEIDNIATQIYLTVYEEKNILEYQIIED</sequence>
<accession>A0A2V4C602</accession>
<comment type="caution">
    <text evidence="1">The sequence shown here is derived from an EMBL/GenBank/DDBJ whole genome shotgun (WGS) entry which is preliminary data.</text>
</comment>